<dbReference type="GO" id="GO:0000155">
    <property type="term" value="F:phosphorelay sensor kinase activity"/>
    <property type="evidence" value="ECO:0007669"/>
    <property type="project" value="InterPro"/>
</dbReference>
<dbReference type="CDD" id="cd00075">
    <property type="entry name" value="HATPase"/>
    <property type="match status" value="1"/>
</dbReference>
<organism evidence="8 9">
    <name type="scientific">Candidatus Wildermuthbacteria bacterium RIFCSPHIGHO2_02_FULL_45_25</name>
    <dbReference type="NCBI Taxonomy" id="1802450"/>
    <lineage>
        <taxon>Bacteria</taxon>
        <taxon>Candidatus Wildermuthiibacteriota</taxon>
    </lineage>
</organism>
<dbReference type="CDD" id="cd00082">
    <property type="entry name" value="HisKA"/>
    <property type="match status" value="1"/>
</dbReference>
<gene>
    <name evidence="8" type="ORF">A3C04_00555</name>
</gene>
<comment type="catalytic activity">
    <reaction evidence="1">
        <text>ATP + protein L-histidine = ADP + protein N-phospho-L-histidine.</text>
        <dbReference type="EC" id="2.7.13.3"/>
    </reaction>
</comment>
<proteinExistence type="predicted"/>
<reference evidence="8 9" key="1">
    <citation type="journal article" date="2016" name="Nat. Commun.">
        <title>Thousands of microbial genomes shed light on interconnected biogeochemical processes in an aquifer system.</title>
        <authorList>
            <person name="Anantharaman K."/>
            <person name="Brown C.T."/>
            <person name="Hug L.A."/>
            <person name="Sharon I."/>
            <person name="Castelle C.J."/>
            <person name="Probst A.J."/>
            <person name="Thomas B.C."/>
            <person name="Singh A."/>
            <person name="Wilkins M.J."/>
            <person name="Karaoz U."/>
            <person name="Brodie E.L."/>
            <person name="Williams K.H."/>
            <person name="Hubbard S.S."/>
            <person name="Banfield J.F."/>
        </authorList>
    </citation>
    <scope>NUCLEOTIDE SEQUENCE [LARGE SCALE GENOMIC DNA]</scope>
</reference>
<evidence type="ECO:0000259" key="7">
    <source>
        <dbReference type="PROSITE" id="PS50109"/>
    </source>
</evidence>
<keyword evidence="6" id="KW-0812">Transmembrane</keyword>
<evidence type="ECO:0000313" key="9">
    <source>
        <dbReference type="Proteomes" id="UP000178092"/>
    </source>
</evidence>
<dbReference type="Pfam" id="PF02518">
    <property type="entry name" value="HATPase_c"/>
    <property type="match status" value="1"/>
</dbReference>
<dbReference type="PANTHER" id="PTHR43711">
    <property type="entry name" value="TWO-COMPONENT HISTIDINE KINASE"/>
    <property type="match status" value="1"/>
</dbReference>
<accession>A0A1G2R304</accession>
<dbReference type="Pfam" id="PF00512">
    <property type="entry name" value="HisKA"/>
    <property type="match status" value="1"/>
</dbReference>
<evidence type="ECO:0000313" key="8">
    <source>
        <dbReference type="EMBL" id="OHA66632.1"/>
    </source>
</evidence>
<dbReference type="PROSITE" id="PS50109">
    <property type="entry name" value="HIS_KIN"/>
    <property type="match status" value="1"/>
</dbReference>
<evidence type="ECO:0000256" key="4">
    <source>
        <dbReference type="ARBA" id="ARBA00022777"/>
    </source>
</evidence>
<dbReference type="Gene3D" id="1.10.287.130">
    <property type="match status" value="1"/>
</dbReference>
<evidence type="ECO:0000256" key="3">
    <source>
        <dbReference type="ARBA" id="ARBA00022679"/>
    </source>
</evidence>
<protein>
    <recommendedName>
        <fullName evidence="2">histidine kinase</fullName>
        <ecNumber evidence="2">2.7.13.3</ecNumber>
    </recommendedName>
</protein>
<dbReference type="Gene3D" id="3.30.565.10">
    <property type="entry name" value="Histidine kinase-like ATPase, C-terminal domain"/>
    <property type="match status" value="1"/>
</dbReference>
<dbReference type="SMART" id="SM00388">
    <property type="entry name" value="HisKA"/>
    <property type="match status" value="1"/>
</dbReference>
<evidence type="ECO:0000256" key="2">
    <source>
        <dbReference type="ARBA" id="ARBA00012438"/>
    </source>
</evidence>
<evidence type="ECO:0000256" key="5">
    <source>
        <dbReference type="ARBA" id="ARBA00023012"/>
    </source>
</evidence>
<feature type="transmembrane region" description="Helical" evidence="6">
    <location>
        <begin position="65"/>
        <end position="85"/>
    </location>
</feature>
<dbReference type="InterPro" id="IPR036097">
    <property type="entry name" value="HisK_dim/P_sf"/>
</dbReference>
<dbReference type="AlphaFoldDB" id="A0A1G2R304"/>
<name>A0A1G2R304_9BACT</name>
<comment type="caution">
    <text evidence="8">The sequence shown here is derived from an EMBL/GenBank/DDBJ whole genome shotgun (WGS) entry which is preliminary data.</text>
</comment>
<dbReference type="EMBL" id="MHTV01000027">
    <property type="protein sequence ID" value="OHA66632.1"/>
    <property type="molecule type" value="Genomic_DNA"/>
</dbReference>
<dbReference type="InterPro" id="IPR003594">
    <property type="entry name" value="HATPase_dom"/>
</dbReference>
<sequence length="277" mass="30805">MYVYYGASREFLAMFKNKENLVEGPISDRWGTWISALTPIVDEETGNVVAVLGMDVDAGNQFQSLLLYALFPGVITIFLSLLALLGQEIIRKEQKLMALRAELVAVASHDLRAPLIAITWAVETLLAGDYGNMQKQQKEVLQKILENCHALLKMSNSVLELPSLQEKRMELADRFSCDMIAVLEEVMKTLALAAQEKGVEIVLDASMPSTMKAQGEYDKLREVFSNLISNAIKYSRQGGKVTIGYAKKDGHVIWVKDDGIGIPDAAKPKVSDSFYWK</sequence>
<dbReference type="InterPro" id="IPR005467">
    <property type="entry name" value="His_kinase_dom"/>
</dbReference>
<dbReference type="InterPro" id="IPR050736">
    <property type="entry name" value="Sensor_HK_Regulatory"/>
</dbReference>
<dbReference type="EC" id="2.7.13.3" evidence="2"/>
<dbReference type="SUPFAM" id="SSF55874">
    <property type="entry name" value="ATPase domain of HSP90 chaperone/DNA topoisomerase II/histidine kinase"/>
    <property type="match status" value="1"/>
</dbReference>
<keyword evidence="6" id="KW-0472">Membrane</keyword>
<dbReference type="SUPFAM" id="SSF47384">
    <property type="entry name" value="Homodimeric domain of signal transducing histidine kinase"/>
    <property type="match status" value="1"/>
</dbReference>
<keyword evidence="6" id="KW-1133">Transmembrane helix</keyword>
<evidence type="ECO:0000256" key="1">
    <source>
        <dbReference type="ARBA" id="ARBA00000085"/>
    </source>
</evidence>
<keyword evidence="4" id="KW-0418">Kinase</keyword>
<keyword evidence="5" id="KW-0902">Two-component regulatory system</keyword>
<evidence type="ECO:0000256" key="6">
    <source>
        <dbReference type="SAM" id="Phobius"/>
    </source>
</evidence>
<dbReference type="InterPro" id="IPR036890">
    <property type="entry name" value="HATPase_C_sf"/>
</dbReference>
<feature type="domain" description="Histidine kinase" evidence="7">
    <location>
        <begin position="106"/>
        <end position="277"/>
    </location>
</feature>
<dbReference type="PANTHER" id="PTHR43711:SF1">
    <property type="entry name" value="HISTIDINE KINASE 1"/>
    <property type="match status" value="1"/>
</dbReference>
<keyword evidence="3" id="KW-0808">Transferase</keyword>
<dbReference type="InterPro" id="IPR003661">
    <property type="entry name" value="HisK_dim/P_dom"/>
</dbReference>
<dbReference type="Proteomes" id="UP000178092">
    <property type="component" value="Unassembled WGS sequence"/>
</dbReference>